<evidence type="ECO:0000313" key="3">
    <source>
        <dbReference type="Proteomes" id="UP000596661"/>
    </source>
</evidence>
<accession>A0A803Q2H9</accession>
<organism evidence="2 3">
    <name type="scientific">Cannabis sativa</name>
    <name type="common">Hemp</name>
    <name type="synonym">Marijuana</name>
    <dbReference type="NCBI Taxonomy" id="3483"/>
    <lineage>
        <taxon>Eukaryota</taxon>
        <taxon>Viridiplantae</taxon>
        <taxon>Streptophyta</taxon>
        <taxon>Embryophyta</taxon>
        <taxon>Tracheophyta</taxon>
        <taxon>Spermatophyta</taxon>
        <taxon>Magnoliopsida</taxon>
        <taxon>eudicotyledons</taxon>
        <taxon>Gunneridae</taxon>
        <taxon>Pentapetalae</taxon>
        <taxon>rosids</taxon>
        <taxon>fabids</taxon>
        <taxon>Rosales</taxon>
        <taxon>Cannabaceae</taxon>
        <taxon>Cannabis</taxon>
    </lineage>
</organism>
<evidence type="ECO:0000256" key="1">
    <source>
        <dbReference type="SAM" id="MobiDB-lite"/>
    </source>
</evidence>
<dbReference type="EnsemblPlants" id="evm.model.07.1400">
    <property type="protein sequence ID" value="cds.evm.model.07.1400"/>
    <property type="gene ID" value="evm.TU.07.1400"/>
</dbReference>
<protein>
    <submittedName>
        <fullName evidence="2">Uncharacterized protein</fullName>
    </submittedName>
</protein>
<dbReference type="Gramene" id="evm.model.07.1400">
    <property type="protein sequence ID" value="cds.evm.model.07.1400"/>
    <property type="gene ID" value="evm.TU.07.1400"/>
</dbReference>
<reference evidence="2" key="2">
    <citation type="submission" date="2021-03" db="UniProtKB">
        <authorList>
            <consortium name="EnsemblPlants"/>
        </authorList>
    </citation>
    <scope>IDENTIFICATION</scope>
</reference>
<sequence>MAGRGRPRKASQGSGKSGKEMKMAAKKPKKRGPSSTVDIQKMKSMDEVLGLEPIAFTNDEDEMEEEMVQAANPLEDIFPEPLSPNASLQAIQRQEYIRADFTFFLNYANQQCSMNISQVSNKPKEPITDADGFQQVSKGRKGKDKVVMEETPISNYFQALSRPVQDEGKPSKMQ</sequence>
<reference evidence="2" key="1">
    <citation type="submission" date="2018-11" db="EMBL/GenBank/DDBJ databases">
        <authorList>
            <person name="Grassa J C."/>
        </authorList>
    </citation>
    <scope>NUCLEOTIDE SEQUENCE [LARGE SCALE GENOMIC DNA]</scope>
</reference>
<name>A0A803Q2H9_CANSA</name>
<proteinExistence type="predicted"/>
<feature type="region of interest" description="Disordered" evidence="1">
    <location>
        <begin position="1"/>
        <end position="44"/>
    </location>
</feature>
<dbReference type="Proteomes" id="UP000596661">
    <property type="component" value="Chromosome 7"/>
</dbReference>
<keyword evidence="3" id="KW-1185">Reference proteome</keyword>
<dbReference type="EMBL" id="UZAU01000666">
    <property type="status" value="NOT_ANNOTATED_CDS"/>
    <property type="molecule type" value="Genomic_DNA"/>
</dbReference>
<feature type="region of interest" description="Disordered" evidence="1">
    <location>
        <begin position="119"/>
        <end position="145"/>
    </location>
</feature>
<evidence type="ECO:0000313" key="2">
    <source>
        <dbReference type="EnsemblPlants" id="cds.evm.model.07.1400"/>
    </source>
</evidence>
<dbReference type="AlphaFoldDB" id="A0A803Q2H9"/>